<organism evidence="8 9">
    <name type="scientific">Clydaea vesicula</name>
    <dbReference type="NCBI Taxonomy" id="447962"/>
    <lineage>
        <taxon>Eukaryota</taxon>
        <taxon>Fungi</taxon>
        <taxon>Fungi incertae sedis</taxon>
        <taxon>Chytridiomycota</taxon>
        <taxon>Chytridiomycota incertae sedis</taxon>
        <taxon>Chytridiomycetes</taxon>
        <taxon>Lobulomycetales</taxon>
        <taxon>Lobulomycetaceae</taxon>
        <taxon>Clydaea</taxon>
    </lineage>
</organism>
<evidence type="ECO:0000256" key="6">
    <source>
        <dbReference type="ARBA" id="ARBA00032058"/>
    </source>
</evidence>
<comment type="similarity">
    <text evidence="4">Belongs to the peroxiredoxin-like PRXL2 family. PRXL2A subfamily.</text>
</comment>
<keyword evidence="9" id="KW-1185">Reference proteome</keyword>
<evidence type="ECO:0000256" key="4">
    <source>
        <dbReference type="ARBA" id="ARBA00023787"/>
    </source>
</evidence>
<evidence type="ECO:0000256" key="2">
    <source>
        <dbReference type="ARBA" id="ARBA00022490"/>
    </source>
</evidence>
<comment type="caution">
    <text evidence="8">The sequence shown here is derived from an EMBL/GenBank/DDBJ whole genome shotgun (WGS) entry which is preliminary data.</text>
</comment>
<evidence type="ECO:0000256" key="3">
    <source>
        <dbReference type="ARBA" id="ARBA00023284"/>
    </source>
</evidence>
<accession>A0AAD5TVJ9</accession>
<dbReference type="Pfam" id="PF13911">
    <property type="entry name" value="AhpC-TSA_2"/>
    <property type="match status" value="1"/>
</dbReference>
<dbReference type="PANTHER" id="PTHR28630:SF31">
    <property type="entry name" value="PEROXIREDOXIN-LIKE 2A"/>
    <property type="match status" value="1"/>
</dbReference>
<protein>
    <recommendedName>
        <fullName evidence="5">Peroxiredoxin-like 2A</fullName>
    </recommendedName>
    <alternativeName>
        <fullName evidence="7">Peroxiredoxin-like 2 activated in M-CSF stimulated monocytes</fullName>
    </alternativeName>
    <alternativeName>
        <fullName evidence="6">Redox-regulatory protein FAM213A</fullName>
    </alternativeName>
</protein>
<sequence>MKDQAVCLQYEAKNCNSQNGPGNFIDKVELLNLRTQLPTISSTLWSKNELFKGTLILIIRRPGCAICRDEAALLASKRSLIESKFKIKMVCVIHQLEGHEELVRDYWKGDCYLDSGRGFYKALGNGTYNMARAITTLSNPIVWKRWRNAKSKGVKDSYSGEGRILGGLFIISSKGVHYSYVERLSSPPPMEEILTTCENIYNTFEEEKLKEEVHTFESESNMEKNKREFRKDSATETEILLDYYFDSHFCLKDDGGYLDKKPKV</sequence>
<dbReference type="GO" id="GO:0005737">
    <property type="term" value="C:cytoplasm"/>
    <property type="evidence" value="ECO:0007669"/>
    <property type="project" value="UniProtKB-SubCell"/>
</dbReference>
<evidence type="ECO:0000313" key="9">
    <source>
        <dbReference type="Proteomes" id="UP001211065"/>
    </source>
</evidence>
<dbReference type="InterPro" id="IPR032801">
    <property type="entry name" value="PXL2A/B/C"/>
</dbReference>
<name>A0AAD5TVJ9_9FUNG</name>
<dbReference type="EMBL" id="JADGJW010000888">
    <property type="protein sequence ID" value="KAJ3210482.1"/>
    <property type="molecule type" value="Genomic_DNA"/>
</dbReference>
<dbReference type="Proteomes" id="UP001211065">
    <property type="component" value="Unassembled WGS sequence"/>
</dbReference>
<dbReference type="AlphaFoldDB" id="A0AAD5TVJ9"/>
<gene>
    <name evidence="8" type="ORF">HK099_008228</name>
</gene>
<evidence type="ECO:0000256" key="5">
    <source>
        <dbReference type="ARBA" id="ARBA00023849"/>
    </source>
</evidence>
<evidence type="ECO:0000256" key="1">
    <source>
        <dbReference type="ARBA" id="ARBA00004496"/>
    </source>
</evidence>
<keyword evidence="3" id="KW-0676">Redox-active center</keyword>
<proteinExistence type="inferred from homology"/>
<comment type="subcellular location">
    <subcellularLocation>
        <location evidence="1">Cytoplasm</location>
    </subcellularLocation>
</comment>
<keyword evidence="2" id="KW-0963">Cytoplasm</keyword>
<reference evidence="8" key="1">
    <citation type="submission" date="2020-05" db="EMBL/GenBank/DDBJ databases">
        <title>Phylogenomic resolution of chytrid fungi.</title>
        <authorList>
            <person name="Stajich J.E."/>
            <person name="Amses K."/>
            <person name="Simmons R."/>
            <person name="Seto K."/>
            <person name="Myers J."/>
            <person name="Bonds A."/>
            <person name="Quandt C.A."/>
            <person name="Barry K."/>
            <person name="Liu P."/>
            <person name="Grigoriev I."/>
            <person name="Longcore J.E."/>
            <person name="James T.Y."/>
        </authorList>
    </citation>
    <scope>NUCLEOTIDE SEQUENCE</scope>
    <source>
        <strain evidence="8">JEL0476</strain>
    </source>
</reference>
<dbReference type="PANTHER" id="PTHR28630">
    <property type="match status" value="1"/>
</dbReference>
<evidence type="ECO:0000313" key="8">
    <source>
        <dbReference type="EMBL" id="KAJ3210482.1"/>
    </source>
</evidence>
<evidence type="ECO:0000256" key="7">
    <source>
        <dbReference type="ARBA" id="ARBA00032129"/>
    </source>
</evidence>